<protein>
    <submittedName>
        <fullName evidence="1">Uncharacterized protein</fullName>
    </submittedName>
</protein>
<sequence>MRWQRASALLGEPAPSSHRLLDLSEATEREVTSIQPLSRDCAIRDGLVVPREFSAQDLLQSRHRIESAQIADDPVRIAVGRQSGEESQVGVVELPAHRRIRIGCDLERQAADQVDSPGNGLRRGGGW</sequence>
<dbReference type="Proteomes" id="UP001501624">
    <property type="component" value="Unassembled WGS sequence"/>
</dbReference>
<gene>
    <name evidence="1" type="ORF">GCM10022380_05300</name>
</gene>
<reference evidence="2" key="1">
    <citation type="journal article" date="2019" name="Int. J. Syst. Evol. Microbiol.">
        <title>The Global Catalogue of Microorganisms (GCM) 10K type strain sequencing project: providing services to taxonomists for standard genome sequencing and annotation.</title>
        <authorList>
            <consortium name="The Broad Institute Genomics Platform"/>
            <consortium name="The Broad Institute Genome Sequencing Center for Infectious Disease"/>
            <person name="Wu L."/>
            <person name="Ma J."/>
        </authorList>
    </citation>
    <scope>NUCLEOTIDE SEQUENCE [LARGE SCALE GENOMIC DNA]</scope>
    <source>
        <strain evidence="2">JCM 17017</strain>
    </source>
</reference>
<organism evidence="1 2">
    <name type="scientific">Amycolatopsis tucumanensis</name>
    <dbReference type="NCBI Taxonomy" id="401106"/>
    <lineage>
        <taxon>Bacteria</taxon>
        <taxon>Bacillati</taxon>
        <taxon>Actinomycetota</taxon>
        <taxon>Actinomycetes</taxon>
        <taxon>Pseudonocardiales</taxon>
        <taxon>Pseudonocardiaceae</taxon>
        <taxon>Amycolatopsis</taxon>
    </lineage>
</organism>
<evidence type="ECO:0000313" key="2">
    <source>
        <dbReference type="Proteomes" id="UP001501624"/>
    </source>
</evidence>
<dbReference type="EMBL" id="BAABCM010000001">
    <property type="protein sequence ID" value="GAA3791622.1"/>
    <property type="molecule type" value="Genomic_DNA"/>
</dbReference>
<keyword evidence="2" id="KW-1185">Reference proteome</keyword>
<name>A0ABP7HG39_9PSEU</name>
<evidence type="ECO:0000313" key="1">
    <source>
        <dbReference type="EMBL" id="GAA3791622.1"/>
    </source>
</evidence>
<accession>A0ABP7HG39</accession>
<comment type="caution">
    <text evidence="1">The sequence shown here is derived from an EMBL/GenBank/DDBJ whole genome shotgun (WGS) entry which is preliminary data.</text>
</comment>
<proteinExistence type="predicted"/>